<dbReference type="Proteomes" id="UP000291020">
    <property type="component" value="Unassembled WGS sequence"/>
</dbReference>
<reference evidence="1" key="3">
    <citation type="submission" date="2025-09" db="UniProtKB">
        <authorList>
            <consortium name="Ensembl"/>
        </authorList>
    </citation>
    <scope>IDENTIFICATION</scope>
</reference>
<keyword evidence="2" id="KW-1185">Reference proteome</keyword>
<reference evidence="2" key="1">
    <citation type="journal article" date="2017" name="PLoS ONE">
        <title>The Agassiz's desert tortoise genome provides a resource for the conservation of a threatened species.</title>
        <authorList>
            <person name="Tollis M."/>
            <person name="DeNardo D.F."/>
            <person name="Cornelius J.A."/>
            <person name="Dolby G.A."/>
            <person name="Edwards T."/>
            <person name="Henen B.T."/>
            <person name="Karl A.E."/>
            <person name="Murphy R.W."/>
            <person name="Kusumi K."/>
        </authorList>
    </citation>
    <scope>NUCLEOTIDE SEQUENCE [LARGE SCALE GENOMIC DNA]</scope>
</reference>
<name>A0A452GTF9_9SAUR</name>
<evidence type="ECO:0000313" key="2">
    <source>
        <dbReference type="Proteomes" id="UP000291020"/>
    </source>
</evidence>
<protein>
    <submittedName>
        <fullName evidence="1">Uncharacterized protein</fullName>
    </submittedName>
</protein>
<proteinExistence type="predicted"/>
<accession>A0A452GTF9</accession>
<reference evidence="1" key="2">
    <citation type="submission" date="2025-08" db="UniProtKB">
        <authorList>
            <consortium name="Ensembl"/>
        </authorList>
    </citation>
    <scope>IDENTIFICATION</scope>
</reference>
<dbReference type="AlphaFoldDB" id="A0A452GTF9"/>
<sequence>MGTAESSVGQGMCWPPLPATPIGLEPQTAASGSHNWPNLRMRQVNKPARPARGFPWGLGLGCMEHQELITHLCSGTGADPPNSVLPRAEGKRLSPMPPAAGADPPRYALPTGSVLKPTLPTSSKFLFCRLWAALPLADPWPGAAALCSALSSFW</sequence>
<dbReference type="Ensembl" id="ENSGAGT00000005833.1">
    <property type="protein sequence ID" value="ENSGAGP00000004995.1"/>
    <property type="gene ID" value="ENSGAGG00000004078.1"/>
</dbReference>
<organism evidence="1 2">
    <name type="scientific">Gopherus agassizii</name>
    <name type="common">Agassiz's desert tortoise</name>
    <dbReference type="NCBI Taxonomy" id="38772"/>
    <lineage>
        <taxon>Eukaryota</taxon>
        <taxon>Metazoa</taxon>
        <taxon>Chordata</taxon>
        <taxon>Craniata</taxon>
        <taxon>Vertebrata</taxon>
        <taxon>Euteleostomi</taxon>
        <taxon>Archelosauria</taxon>
        <taxon>Testudinata</taxon>
        <taxon>Testudines</taxon>
        <taxon>Cryptodira</taxon>
        <taxon>Durocryptodira</taxon>
        <taxon>Testudinoidea</taxon>
        <taxon>Testudinidae</taxon>
        <taxon>Gopherus</taxon>
    </lineage>
</organism>
<evidence type="ECO:0000313" key="1">
    <source>
        <dbReference type="Ensembl" id="ENSGAGP00000004995.1"/>
    </source>
</evidence>